<dbReference type="Proteomes" id="UP000735874">
    <property type="component" value="Unassembled WGS sequence"/>
</dbReference>
<sequence>MKTYAALAASALIVATTMDSATAMKSYLEEIPNGSSFTQDLGHPDKDSSQFTKFGTAFGAADHTWTAEFCKATFPGASMTNGEAFGDPCCTWKKGGTPDFTVTAFTTTPGKATVCASGGGGGASAAGGSAAGGSAAETPSTETQGSGTETESSGAATPSAETPSTETESSGGETESSGAETPSTETESSGAETPSTETESSGGDPESSGAETPSTEDNPSQFSPTTEAPSTGTGSSTSWTAPSTSSTGSNSWSTPSTGSGDMGAPSTPAAGGWTPPATGGGCAAKGARKFRH</sequence>
<feature type="domain" description="Temptin Cys/Cys disulfide" evidence="3">
    <location>
        <begin position="22"/>
        <end position="110"/>
    </location>
</feature>
<reference evidence="4" key="2">
    <citation type="submission" date="2018-10" db="EMBL/GenBank/DDBJ databases">
        <title>Effector identification in a new, highly contiguous assembly of the strawberry crown rot pathogen Phytophthora cactorum.</title>
        <authorList>
            <person name="Armitage A.D."/>
            <person name="Nellist C.F."/>
            <person name="Bates H."/>
            <person name="Vickerstaff R.J."/>
            <person name="Harrison R.J."/>
        </authorList>
    </citation>
    <scope>NUCLEOTIDE SEQUENCE</scope>
    <source>
        <strain evidence="4">15-7</strain>
        <strain evidence="5">4040</strain>
        <strain evidence="6">P421</strain>
    </source>
</reference>
<dbReference type="AlphaFoldDB" id="A0A329S4R1"/>
<proteinExistence type="predicted"/>
<evidence type="ECO:0000259" key="3">
    <source>
        <dbReference type="Pfam" id="PF24784"/>
    </source>
</evidence>
<dbReference type="VEuPathDB" id="FungiDB:PC110_g11928"/>
<dbReference type="InterPro" id="IPR057626">
    <property type="entry name" value="S-S_Temptin"/>
</dbReference>
<feature type="compositionally biased region" description="Gly residues" evidence="1">
    <location>
        <begin position="119"/>
        <end position="131"/>
    </location>
</feature>
<dbReference type="Proteomes" id="UP000251314">
    <property type="component" value="Unassembled WGS sequence"/>
</dbReference>
<dbReference type="EMBL" id="RCMV01000749">
    <property type="protein sequence ID" value="KAG3213286.1"/>
    <property type="molecule type" value="Genomic_DNA"/>
</dbReference>
<dbReference type="STRING" id="29920.A0A329S4R1"/>
<keyword evidence="8" id="KW-1185">Reference proteome</keyword>
<evidence type="ECO:0000256" key="2">
    <source>
        <dbReference type="SAM" id="SignalP"/>
    </source>
</evidence>
<evidence type="ECO:0000313" key="4">
    <source>
        <dbReference type="EMBL" id="KAG2857605.1"/>
    </source>
</evidence>
<evidence type="ECO:0000313" key="6">
    <source>
        <dbReference type="EMBL" id="KAG3213286.1"/>
    </source>
</evidence>
<keyword evidence="2" id="KW-0732">Signal</keyword>
<evidence type="ECO:0000256" key="1">
    <source>
        <dbReference type="SAM" id="MobiDB-lite"/>
    </source>
</evidence>
<feature type="compositionally biased region" description="Low complexity" evidence="1">
    <location>
        <begin position="223"/>
        <end position="277"/>
    </location>
</feature>
<organism evidence="7 8">
    <name type="scientific">Phytophthora cactorum</name>
    <dbReference type="NCBI Taxonomy" id="29920"/>
    <lineage>
        <taxon>Eukaryota</taxon>
        <taxon>Sar</taxon>
        <taxon>Stramenopiles</taxon>
        <taxon>Oomycota</taxon>
        <taxon>Peronosporomycetes</taxon>
        <taxon>Peronosporales</taxon>
        <taxon>Peronosporaceae</taxon>
        <taxon>Phytophthora</taxon>
    </lineage>
</organism>
<comment type="caution">
    <text evidence="7">The sequence shown here is derived from an EMBL/GenBank/DDBJ whole genome shotgun (WGS) entry which is preliminary data.</text>
</comment>
<dbReference type="InterPro" id="IPR055313">
    <property type="entry name" value="Temptin-like"/>
</dbReference>
<protein>
    <recommendedName>
        <fullName evidence="3">Temptin Cys/Cys disulfide domain-containing protein</fullName>
    </recommendedName>
</protein>
<dbReference type="OrthoDB" id="108313at2759"/>
<feature type="signal peptide" evidence="2">
    <location>
        <begin position="1"/>
        <end position="23"/>
    </location>
</feature>
<dbReference type="EMBL" id="RCMK01000267">
    <property type="protein sequence ID" value="KAG2939855.1"/>
    <property type="molecule type" value="Genomic_DNA"/>
</dbReference>
<dbReference type="EMBL" id="RCMG01000283">
    <property type="protein sequence ID" value="KAG2857605.1"/>
    <property type="molecule type" value="Genomic_DNA"/>
</dbReference>
<feature type="chain" id="PRO_5036061459" description="Temptin Cys/Cys disulfide domain-containing protein" evidence="2">
    <location>
        <begin position="24"/>
        <end position="292"/>
    </location>
</feature>
<evidence type="ECO:0000313" key="8">
    <source>
        <dbReference type="Proteomes" id="UP000251314"/>
    </source>
</evidence>
<feature type="compositionally biased region" description="Polar residues" evidence="1">
    <location>
        <begin position="209"/>
        <end position="222"/>
    </location>
</feature>
<dbReference type="PANTHER" id="PTHR34737">
    <property type="entry name" value="EF-HAND DOMAIN-CONTAINING PROTEIN"/>
    <property type="match status" value="1"/>
</dbReference>
<dbReference type="Proteomes" id="UP000736787">
    <property type="component" value="Unassembled WGS sequence"/>
</dbReference>
<feature type="compositionally biased region" description="Low complexity" evidence="1">
    <location>
        <begin position="132"/>
        <end position="203"/>
    </location>
</feature>
<feature type="region of interest" description="Disordered" evidence="1">
    <location>
        <begin position="119"/>
        <end position="292"/>
    </location>
</feature>
<gene>
    <name evidence="7" type="ORF">PC110_g11928</name>
    <name evidence="4" type="ORF">PC113_g10532</name>
    <name evidence="5" type="ORF">PC117_g10779</name>
    <name evidence="6" type="ORF">PC129_g15777</name>
</gene>
<evidence type="ECO:0000313" key="7">
    <source>
        <dbReference type="EMBL" id="RAW31731.1"/>
    </source>
</evidence>
<dbReference type="EMBL" id="MJFZ01000309">
    <property type="protein sequence ID" value="RAW31731.1"/>
    <property type="molecule type" value="Genomic_DNA"/>
</dbReference>
<reference evidence="7 8" key="1">
    <citation type="submission" date="2018-01" db="EMBL/GenBank/DDBJ databases">
        <title>Draft genome of the strawberry crown rot pathogen Phytophthora cactorum.</title>
        <authorList>
            <person name="Armitage A.D."/>
            <person name="Lysoe E."/>
            <person name="Nellist C.F."/>
            <person name="Harrison R.J."/>
            <person name="Brurberg M.B."/>
        </authorList>
    </citation>
    <scope>NUCLEOTIDE SEQUENCE [LARGE SCALE GENOMIC DNA]</scope>
    <source>
        <strain evidence="7 8">10300</strain>
    </source>
</reference>
<dbReference type="Pfam" id="PF24784">
    <property type="entry name" value="Temptin_C"/>
    <property type="match status" value="1"/>
</dbReference>
<dbReference type="Proteomes" id="UP000760860">
    <property type="component" value="Unassembled WGS sequence"/>
</dbReference>
<name>A0A329S4R1_9STRA</name>
<evidence type="ECO:0000313" key="5">
    <source>
        <dbReference type="EMBL" id="KAG2939855.1"/>
    </source>
</evidence>
<dbReference type="PANTHER" id="PTHR34737:SF2">
    <property type="entry name" value="EF-HAND DOMAIN-CONTAINING PROTEIN"/>
    <property type="match status" value="1"/>
</dbReference>
<accession>A0A329S4R1</accession>